<proteinExistence type="inferred from homology"/>
<dbReference type="InterPro" id="IPR010998">
    <property type="entry name" value="Integrase_recombinase_N"/>
</dbReference>
<dbReference type="GO" id="GO:0015074">
    <property type="term" value="P:DNA integration"/>
    <property type="evidence" value="ECO:0007669"/>
    <property type="project" value="InterPro"/>
</dbReference>
<evidence type="ECO:0000313" key="5">
    <source>
        <dbReference type="EMBL" id="SEA80888.1"/>
    </source>
</evidence>
<evidence type="ECO:0000313" key="6">
    <source>
        <dbReference type="Proteomes" id="UP000199394"/>
    </source>
</evidence>
<protein>
    <submittedName>
        <fullName evidence="5">Site-specific recombinase XerD</fullName>
    </submittedName>
</protein>
<keyword evidence="3" id="KW-0233">DNA recombination</keyword>
<sequence length="395" mass="46266">MSYNIKNRVKDGKKYFYYEYKDSFGKRREISSKSKKKLIEKIDRIEGMRINKVEIPKTTFGFYFKQWLTNVHYVGKKPRTIDCYYYNSKNHIFNSPLADIKMYDLDVQVVQAYYKWLLNKTKSANIVKNIHKMISPCIRYAYATGALERDFSSLLKLPRLTAEERQNPKRKIMPLTVEDHLKLVTYFDKVGGMEEALYRTAIDTGLRQGELFALSWSDIDFILQKISIDKAYSYVMDANNPDEGKRHYVGMTDDPKTYGSIRINRIPEVLVCILKRYKITQAEVLNRIGLIQDEETLVFCTPLGTHLDPQNQRRAFKKLLKEAGINEDYRFHDLRHTFATRLFEENVDVLIISKLLGNRSPQITINTYVHIMPQLKDAAAEITNAMYERLLLEGK</sequence>
<comment type="similarity">
    <text evidence="1">Belongs to the 'phage' integrase family.</text>
</comment>
<dbReference type="PROSITE" id="PS51898">
    <property type="entry name" value="TYR_RECOMBINASE"/>
    <property type="match status" value="1"/>
</dbReference>
<keyword evidence="6" id="KW-1185">Reference proteome</keyword>
<dbReference type="Pfam" id="PF00589">
    <property type="entry name" value="Phage_integrase"/>
    <property type="match status" value="1"/>
</dbReference>
<accession>A0A1H4E836</accession>
<dbReference type="OrthoDB" id="9769726at2"/>
<dbReference type="EMBL" id="FNRK01000033">
    <property type="protein sequence ID" value="SEA80888.1"/>
    <property type="molecule type" value="Genomic_DNA"/>
</dbReference>
<organism evidence="5 6">
    <name type="scientific">Eubacterium aggregans</name>
    <dbReference type="NCBI Taxonomy" id="81409"/>
    <lineage>
        <taxon>Bacteria</taxon>
        <taxon>Bacillati</taxon>
        <taxon>Bacillota</taxon>
        <taxon>Clostridia</taxon>
        <taxon>Eubacteriales</taxon>
        <taxon>Eubacteriaceae</taxon>
        <taxon>Eubacterium</taxon>
    </lineage>
</organism>
<feature type="domain" description="Tyr recombinase" evidence="4">
    <location>
        <begin position="170"/>
        <end position="381"/>
    </location>
</feature>
<dbReference type="Proteomes" id="UP000199394">
    <property type="component" value="Unassembled WGS sequence"/>
</dbReference>
<evidence type="ECO:0000256" key="3">
    <source>
        <dbReference type="ARBA" id="ARBA00023172"/>
    </source>
</evidence>
<evidence type="ECO:0000256" key="2">
    <source>
        <dbReference type="ARBA" id="ARBA00023125"/>
    </source>
</evidence>
<dbReference type="GO" id="GO:0003677">
    <property type="term" value="F:DNA binding"/>
    <property type="evidence" value="ECO:0007669"/>
    <property type="project" value="UniProtKB-KW"/>
</dbReference>
<name>A0A1H4E836_9FIRM</name>
<evidence type="ECO:0000259" key="4">
    <source>
        <dbReference type="PROSITE" id="PS51898"/>
    </source>
</evidence>
<dbReference type="CDD" id="cd01189">
    <property type="entry name" value="INT_ICEBs1_C_like"/>
    <property type="match status" value="1"/>
</dbReference>
<dbReference type="PANTHER" id="PTHR30349:SF64">
    <property type="entry name" value="PROPHAGE INTEGRASE INTD-RELATED"/>
    <property type="match status" value="1"/>
</dbReference>
<dbReference type="Gene3D" id="1.10.443.10">
    <property type="entry name" value="Intergrase catalytic core"/>
    <property type="match status" value="1"/>
</dbReference>
<dbReference type="InterPro" id="IPR050090">
    <property type="entry name" value="Tyrosine_recombinase_XerCD"/>
</dbReference>
<dbReference type="PANTHER" id="PTHR30349">
    <property type="entry name" value="PHAGE INTEGRASE-RELATED"/>
    <property type="match status" value="1"/>
</dbReference>
<gene>
    <name evidence="5" type="ORF">SAMN04515656_13324</name>
</gene>
<keyword evidence="2" id="KW-0238">DNA-binding</keyword>
<dbReference type="RefSeq" id="WP_090309621.1">
    <property type="nucleotide sequence ID" value="NZ_FNRK01000033.1"/>
</dbReference>
<dbReference type="Gene3D" id="1.10.150.130">
    <property type="match status" value="1"/>
</dbReference>
<dbReference type="STRING" id="81409.SAMN04515656_13324"/>
<dbReference type="InterPro" id="IPR013762">
    <property type="entry name" value="Integrase-like_cat_sf"/>
</dbReference>
<dbReference type="InterPro" id="IPR011010">
    <property type="entry name" value="DNA_brk_join_enz"/>
</dbReference>
<evidence type="ECO:0000256" key="1">
    <source>
        <dbReference type="ARBA" id="ARBA00008857"/>
    </source>
</evidence>
<reference evidence="5 6" key="1">
    <citation type="submission" date="2016-10" db="EMBL/GenBank/DDBJ databases">
        <authorList>
            <person name="de Groot N.N."/>
        </authorList>
    </citation>
    <scope>NUCLEOTIDE SEQUENCE [LARGE SCALE GENOMIC DNA]</scope>
    <source>
        <strain evidence="5 6">SR12</strain>
    </source>
</reference>
<dbReference type="GO" id="GO:0006310">
    <property type="term" value="P:DNA recombination"/>
    <property type="evidence" value="ECO:0007669"/>
    <property type="project" value="UniProtKB-KW"/>
</dbReference>
<dbReference type="AlphaFoldDB" id="A0A1H4E836"/>
<dbReference type="InterPro" id="IPR002104">
    <property type="entry name" value="Integrase_catalytic"/>
</dbReference>
<dbReference type="SUPFAM" id="SSF56349">
    <property type="entry name" value="DNA breaking-rejoining enzymes"/>
    <property type="match status" value="1"/>
</dbReference>